<evidence type="ECO:0000313" key="3">
    <source>
        <dbReference type="Proteomes" id="UP000708208"/>
    </source>
</evidence>
<name>A0A8J2JCS0_9HEXA</name>
<keyword evidence="1" id="KW-0472">Membrane</keyword>
<feature type="transmembrane region" description="Helical" evidence="1">
    <location>
        <begin position="21"/>
        <end position="41"/>
    </location>
</feature>
<dbReference type="Proteomes" id="UP000708208">
    <property type="component" value="Unassembled WGS sequence"/>
</dbReference>
<accession>A0A8J2JCS0</accession>
<feature type="transmembrane region" description="Helical" evidence="1">
    <location>
        <begin position="94"/>
        <end position="117"/>
    </location>
</feature>
<organism evidence="2 3">
    <name type="scientific">Allacma fusca</name>
    <dbReference type="NCBI Taxonomy" id="39272"/>
    <lineage>
        <taxon>Eukaryota</taxon>
        <taxon>Metazoa</taxon>
        <taxon>Ecdysozoa</taxon>
        <taxon>Arthropoda</taxon>
        <taxon>Hexapoda</taxon>
        <taxon>Collembola</taxon>
        <taxon>Symphypleona</taxon>
        <taxon>Sminthuridae</taxon>
        <taxon>Allacma</taxon>
    </lineage>
</organism>
<keyword evidence="1" id="KW-0812">Transmembrane</keyword>
<dbReference type="EMBL" id="CAJVCH010023563">
    <property type="protein sequence ID" value="CAG7694885.1"/>
    <property type="molecule type" value="Genomic_DNA"/>
</dbReference>
<comment type="caution">
    <text evidence="2">The sequence shown here is derived from an EMBL/GenBank/DDBJ whole genome shotgun (WGS) entry which is preliminary data.</text>
</comment>
<proteinExistence type="predicted"/>
<protein>
    <submittedName>
        <fullName evidence="2">Uncharacterized protein</fullName>
    </submittedName>
</protein>
<reference evidence="2" key="1">
    <citation type="submission" date="2021-06" db="EMBL/GenBank/DDBJ databases">
        <authorList>
            <person name="Hodson N. C."/>
            <person name="Mongue J. A."/>
            <person name="Jaron S. K."/>
        </authorList>
    </citation>
    <scope>NUCLEOTIDE SEQUENCE</scope>
</reference>
<sequence length="125" mass="14081">MQIERRICCCGSSSWTKIIGWYEIIASAGGMILIFLGMVRVSDVYSKVGIFGLKIELLKQILVHTLMLCILSLAMGIVLLLGSTKSNISQLRAWRIYTATWLFIFSAFCISICFERYRSVTPNTS</sequence>
<dbReference type="AlphaFoldDB" id="A0A8J2JCS0"/>
<feature type="transmembrane region" description="Helical" evidence="1">
    <location>
        <begin position="61"/>
        <end position="82"/>
    </location>
</feature>
<evidence type="ECO:0000256" key="1">
    <source>
        <dbReference type="SAM" id="Phobius"/>
    </source>
</evidence>
<keyword evidence="3" id="KW-1185">Reference proteome</keyword>
<gene>
    <name evidence="2" type="ORF">AFUS01_LOCUS3858</name>
</gene>
<keyword evidence="1" id="KW-1133">Transmembrane helix</keyword>
<evidence type="ECO:0000313" key="2">
    <source>
        <dbReference type="EMBL" id="CAG7694885.1"/>
    </source>
</evidence>